<feature type="transmembrane region" description="Helical" evidence="2">
    <location>
        <begin position="91"/>
        <end position="113"/>
    </location>
</feature>
<evidence type="ECO:0000256" key="1">
    <source>
        <dbReference type="SAM" id="MobiDB-lite"/>
    </source>
</evidence>
<evidence type="ECO:0000313" key="3">
    <source>
        <dbReference type="EMBL" id="KAH7258067.1"/>
    </source>
</evidence>
<organism evidence="3 4">
    <name type="scientific">Fusarium solani</name>
    <name type="common">Filamentous fungus</name>
    <dbReference type="NCBI Taxonomy" id="169388"/>
    <lineage>
        <taxon>Eukaryota</taxon>
        <taxon>Fungi</taxon>
        <taxon>Dikarya</taxon>
        <taxon>Ascomycota</taxon>
        <taxon>Pezizomycotina</taxon>
        <taxon>Sordariomycetes</taxon>
        <taxon>Hypocreomycetidae</taxon>
        <taxon>Hypocreales</taxon>
        <taxon>Nectriaceae</taxon>
        <taxon>Fusarium</taxon>
        <taxon>Fusarium solani species complex</taxon>
    </lineage>
</organism>
<feature type="compositionally biased region" description="Low complexity" evidence="1">
    <location>
        <begin position="22"/>
        <end position="35"/>
    </location>
</feature>
<dbReference type="Proteomes" id="UP000736672">
    <property type="component" value="Unassembled WGS sequence"/>
</dbReference>
<keyword evidence="4" id="KW-1185">Reference proteome</keyword>
<comment type="caution">
    <text evidence="3">The sequence shown here is derived from an EMBL/GenBank/DDBJ whole genome shotgun (WGS) entry which is preliminary data.</text>
</comment>
<gene>
    <name evidence="3" type="ORF">B0J15DRAFT_525387</name>
</gene>
<evidence type="ECO:0008006" key="5">
    <source>
        <dbReference type="Google" id="ProtNLM"/>
    </source>
</evidence>
<protein>
    <recommendedName>
        <fullName evidence="5">Major facilitator superfamily (MFS) profile domain-containing protein</fullName>
    </recommendedName>
</protein>
<dbReference type="SUPFAM" id="SSF103473">
    <property type="entry name" value="MFS general substrate transporter"/>
    <property type="match status" value="1"/>
</dbReference>
<name>A0A9P9HK22_FUSSL</name>
<sequence>MSTTNLRNHNQDENRTKNSVNGTESGEKGISSESSNANHPGEVPDGGLQAWLVAAGGACIFFSCLGFANSFGVLQEYYMTHQLRGESADKVAWIGSMSTFIQFAAGAIGGPMFDRFGVRVIRP</sequence>
<accession>A0A9P9HK22</accession>
<dbReference type="EMBL" id="JAGTJS010000009">
    <property type="protein sequence ID" value="KAH7258067.1"/>
    <property type="molecule type" value="Genomic_DNA"/>
</dbReference>
<keyword evidence="2" id="KW-1133">Transmembrane helix</keyword>
<feature type="transmembrane region" description="Helical" evidence="2">
    <location>
        <begin position="50"/>
        <end position="71"/>
    </location>
</feature>
<proteinExistence type="predicted"/>
<dbReference type="Gene3D" id="1.20.1250.20">
    <property type="entry name" value="MFS general substrate transporter like domains"/>
    <property type="match status" value="1"/>
</dbReference>
<keyword evidence="2" id="KW-0812">Transmembrane</keyword>
<evidence type="ECO:0000313" key="4">
    <source>
        <dbReference type="Proteomes" id="UP000736672"/>
    </source>
</evidence>
<evidence type="ECO:0000256" key="2">
    <source>
        <dbReference type="SAM" id="Phobius"/>
    </source>
</evidence>
<feature type="non-terminal residue" evidence="3">
    <location>
        <position position="1"/>
    </location>
</feature>
<keyword evidence="2" id="KW-0472">Membrane</keyword>
<dbReference type="OrthoDB" id="5086800at2759"/>
<feature type="region of interest" description="Disordered" evidence="1">
    <location>
        <begin position="1"/>
        <end position="42"/>
    </location>
</feature>
<dbReference type="InterPro" id="IPR036259">
    <property type="entry name" value="MFS_trans_sf"/>
</dbReference>
<reference evidence="3" key="1">
    <citation type="journal article" date="2021" name="Nat. Commun.">
        <title>Genetic determinants of endophytism in the Arabidopsis root mycobiome.</title>
        <authorList>
            <person name="Mesny F."/>
            <person name="Miyauchi S."/>
            <person name="Thiergart T."/>
            <person name="Pickel B."/>
            <person name="Atanasova L."/>
            <person name="Karlsson M."/>
            <person name="Huettel B."/>
            <person name="Barry K.W."/>
            <person name="Haridas S."/>
            <person name="Chen C."/>
            <person name="Bauer D."/>
            <person name="Andreopoulos W."/>
            <person name="Pangilinan J."/>
            <person name="LaButti K."/>
            <person name="Riley R."/>
            <person name="Lipzen A."/>
            <person name="Clum A."/>
            <person name="Drula E."/>
            <person name="Henrissat B."/>
            <person name="Kohler A."/>
            <person name="Grigoriev I.V."/>
            <person name="Martin F.M."/>
            <person name="Hacquard S."/>
        </authorList>
    </citation>
    <scope>NUCLEOTIDE SEQUENCE</scope>
    <source>
        <strain evidence="3">FSSC 5 MPI-SDFR-AT-0091</strain>
    </source>
</reference>
<dbReference type="AlphaFoldDB" id="A0A9P9HK22"/>